<accession>A0A4U5MJK8</accession>
<dbReference type="Proteomes" id="UP000298663">
    <property type="component" value="Unassembled WGS sequence"/>
</dbReference>
<reference evidence="1 2" key="2">
    <citation type="journal article" date="2019" name="G3 (Bethesda)">
        <title>Hybrid Assembly of the Genome of the Entomopathogenic Nematode Steinernema carpocapsae Identifies the X-Chromosome.</title>
        <authorList>
            <person name="Serra L."/>
            <person name="Macchietto M."/>
            <person name="Macias-Munoz A."/>
            <person name="McGill C.J."/>
            <person name="Rodriguez I.M."/>
            <person name="Rodriguez B."/>
            <person name="Murad R."/>
            <person name="Mortazavi A."/>
        </authorList>
    </citation>
    <scope>NUCLEOTIDE SEQUENCE [LARGE SCALE GENOMIC DNA]</scope>
    <source>
        <strain evidence="1 2">ALL</strain>
    </source>
</reference>
<reference evidence="1 2" key="1">
    <citation type="journal article" date="2015" name="Genome Biol.">
        <title>Comparative genomics of Steinernema reveals deeply conserved gene regulatory networks.</title>
        <authorList>
            <person name="Dillman A.R."/>
            <person name="Macchietto M."/>
            <person name="Porter C.F."/>
            <person name="Rogers A."/>
            <person name="Williams B."/>
            <person name="Antoshechkin I."/>
            <person name="Lee M.M."/>
            <person name="Goodwin Z."/>
            <person name="Lu X."/>
            <person name="Lewis E.E."/>
            <person name="Goodrich-Blair H."/>
            <person name="Stock S.P."/>
            <person name="Adams B.J."/>
            <person name="Sternberg P.W."/>
            <person name="Mortazavi A."/>
        </authorList>
    </citation>
    <scope>NUCLEOTIDE SEQUENCE [LARGE SCALE GENOMIC DNA]</scope>
    <source>
        <strain evidence="1 2">ALL</strain>
    </source>
</reference>
<dbReference type="AlphaFoldDB" id="A0A4U5MJK8"/>
<organism evidence="1 2">
    <name type="scientific">Steinernema carpocapsae</name>
    <name type="common">Entomopathogenic nematode</name>
    <dbReference type="NCBI Taxonomy" id="34508"/>
    <lineage>
        <taxon>Eukaryota</taxon>
        <taxon>Metazoa</taxon>
        <taxon>Ecdysozoa</taxon>
        <taxon>Nematoda</taxon>
        <taxon>Chromadorea</taxon>
        <taxon>Rhabditida</taxon>
        <taxon>Tylenchina</taxon>
        <taxon>Panagrolaimomorpha</taxon>
        <taxon>Strongyloidoidea</taxon>
        <taxon>Steinernematidae</taxon>
        <taxon>Steinernema</taxon>
    </lineage>
</organism>
<name>A0A4U5MJK8_STECR</name>
<dbReference type="EMBL" id="AZBU02000007">
    <property type="protein sequence ID" value="TKR69557.1"/>
    <property type="molecule type" value="Genomic_DNA"/>
</dbReference>
<sequence length="92" mass="10465">MLDFKMKFECQNNVKNVTLNCKTSSRGIGWSQIHEGTRASGEIMVFCKKQRKSHVIKELLDLASFVCDNLTKKAAFFEKALTTDRKVTGHLI</sequence>
<gene>
    <name evidence="1" type="ORF">L596_021698</name>
</gene>
<proteinExistence type="predicted"/>
<protein>
    <submittedName>
        <fullName evidence="1">Uncharacterized protein</fullName>
    </submittedName>
</protein>
<keyword evidence="2" id="KW-1185">Reference proteome</keyword>
<evidence type="ECO:0000313" key="1">
    <source>
        <dbReference type="EMBL" id="TKR69557.1"/>
    </source>
</evidence>
<comment type="caution">
    <text evidence="1">The sequence shown here is derived from an EMBL/GenBank/DDBJ whole genome shotgun (WGS) entry which is preliminary data.</text>
</comment>
<evidence type="ECO:0000313" key="2">
    <source>
        <dbReference type="Proteomes" id="UP000298663"/>
    </source>
</evidence>